<evidence type="ECO:0000256" key="6">
    <source>
        <dbReference type="SAM" id="MobiDB-lite"/>
    </source>
</evidence>
<comment type="similarity">
    <text evidence="5">Belongs to the bacterial ribosomal protein bL25 family. CTC subfamily.</text>
</comment>
<dbReference type="Pfam" id="PF14693">
    <property type="entry name" value="Ribosomal_TL5_C"/>
    <property type="match status" value="1"/>
</dbReference>
<evidence type="ECO:0000313" key="9">
    <source>
        <dbReference type="EMBL" id="PIR88884.1"/>
    </source>
</evidence>
<dbReference type="Pfam" id="PF01386">
    <property type="entry name" value="Ribosomal_L25p"/>
    <property type="match status" value="1"/>
</dbReference>
<evidence type="ECO:0000256" key="5">
    <source>
        <dbReference type="HAMAP-Rule" id="MF_01334"/>
    </source>
</evidence>
<dbReference type="InterPro" id="IPR001021">
    <property type="entry name" value="Ribosomal_bL25_long"/>
</dbReference>
<dbReference type="SUPFAM" id="SSF50715">
    <property type="entry name" value="Ribosomal protein L25-like"/>
    <property type="match status" value="1"/>
</dbReference>
<evidence type="ECO:0000256" key="3">
    <source>
        <dbReference type="ARBA" id="ARBA00022980"/>
    </source>
</evidence>
<proteinExistence type="inferred from homology"/>
<dbReference type="CDD" id="cd00495">
    <property type="entry name" value="Ribosomal_L25_TL5_CTC"/>
    <property type="match status" value="1"/>
</dbReference>
<comment type="caution">
    <text evidence="9">The sequence shown here is derived from an EMBL/GenBank/DDBJ whole genome shotgun (WGS) entry which is preliminary data.</text>
</comment>
<dbReference type="InterPro" id="IPR020056">
    <property type="entry name" value="Rbsml_bL25/Gln-tRNA_synth_N"/>
</dbReference>
<evidence type="ECO:0000259" key="7">
    <source>
        <dbReference type="Pfam" id="PF01386"/>
    </source>
</evidence>
<feature type="domain" description="Large ribosomal subunit protein bL25 L25" evidence="7">
    <location>
        <begin position="3"/>
        <end position="88"/>
    </location>
</feature>
<feature type="compositionally biased region" description="Basic and acidic residues" evidence="6">
    <location>
        <begin position="194"/>
        <end position="220"/>
    </location>
</feature>
<dbReference type="PANTHER" id="PTHR33284">
    <property type="entry name" value="RIBOSOMAL PROTEIN L25/GLN-TRNA SYNTHETASE, ANTI-CODON-BINDING DOMAIN-CONTAINING PROTEIN"/>
    <property type="match status" value="1"/>
</dbReference>
<keyword evidence="3 5" id="KW-0689">Ribosomal protein</keyword>
<dbReference type="HAMAP" id="MF_01334">
    <property type="entry name" value="Ribosomal_bL25_CTC"/>
    <property type="match status" value="1"/>
</dbReference>
<evidence type="ECO:0000313" key="10">
    <source>
        <dbReference type="Proteomes" id="UP000231157"/>
    </source>
</evidence>
<keyword evidence="1 5" id="KW-0699">rRNA-binding</keyword>
<dbReference type="Gene3D" id="2.40.240.10">
    <property type="entry name" value="Ribosomal Protein L25, Chain P"/>
    <property type="match status" value="1"/>
</dbReference>
<dbReference type="InterPro" id="IPR011035">
    <property type="entry name" value="Ribosomal_bL25/Gln-tRNA_synth"/>
</dbReference>
<dbReference type="InterPro" id="IPR020057">
    <property type="entry name" value="Ribosomal_bL25_b-dom"/>
</dbReference>
<dbReference type="NCBIfam" id="TIGR00731">
    <property type="entry name" value="bL25_bact_ctc"/>
    <property type="match status" value="1"/>
</dbReference>
<keyword evidence="2 5" id="KW-0694">RNA-binding</keyword>
<evidence type="ECO:0000256" key="4">
    <source>
        <dbReference type="ARBA" id="ARBA00023274"/>
    </source>
</evidence>
<reference evidence="10" key="1">
    <citation type="submission" date="2017-09" db="EMBL/GenBank/DDBJ databases">
        <title>Depth-based differentiation of microbial function through sediment-hosted aquifers and enrichment of novel symbionts in the deep terrestrial subsurface.</title>
        <authorList>
            <person name="Probst A.J."/>
            <person name="Ladd B."/>
            <person name="Jarett J.K."/>
            <person name="Geller-Mcgrath D.E."/>
            <person name="Sieber C.M.K."/>
            <person name="Emerson J.B."/>
            <person name="Anantharaman K."/>
            <person name="Thomas B.C."/>
            <person name="Malmstrom R."/>
            <person name="Stieglmeier M."/>
            <person name="Klingl A."/>
            <person name="Woyke T."/>
            <person name="Ryan C.M."/>
            <person name="Banfield J.F."/>
        </authorList>
    </citation>
    <scope>NUCLEOTIDE SEQUENCE [LARGE SCALE GENOMIC DNA]</scope>
</reference>
<dbReference type="InterPro" id="IPR020930">
    <property type="entry name" value="Ribosomal_uL5_bac-type"/>
</dbReference>
<dbReference type="Proteomes" id="UP000231157">
    <property type="component" value="Unassembled WGS sequence"/>
</dbReference>
<keyword evidence="4 5" id="KW-0687">Ribonucleoprotein</keyword>
<gene>
    <name evidence="5" type="primary">rplY</name>
    <name evidence="5" type="synonym">ctc</name>
    <name evidence="9" type="ORF">COU07_04050</name>
</gene>
<comment type="function">
    <text evidence="5">This is one of the proteins that binds to the 5S RNA in the ribosome where it forms part of the central protuberance.</text>
</comment>
<dbReference type="GO" id="GO:0022625">
    <property type="term" value="C:cytosolic large ribosomal subunit"/>
    <property type="evidence" value="ECO:0007669"/>
    <property type="project" value="TreeGrafter"/>
</dbReference>
<sequence>MELTAQKREVFGKSVKKIRKEGLIPAELYGHGVKNEHLSVSVKEFNKVFKEAGESTVINLNFEGQKKPVLVQYVGTNPRTDEILAVDFYEVNLSERINVNVPIEFTGEAPAVKEKSGILIKALQELEIEALPTDIPREITVDLSSLAEIGSSIHVGDIIVPKNVKVLVDAETVVATITEQEAEEEAAGSEITVDDIKVEGEEKRAERTAKKEGEETSEKS</sequence>
<dbReference type="AlphaFoldDB" id="A0A2H0UR58"/>
<comment type="subunit">
    <text evidence="5">Part of the 50S ribosomal subunit; part of the 5S rRNA/L5/L18/L25 subcomplex. Contacts the 5S rRNA. Binds to the 5S rRNA independently of L5 and L18.</text>
</comment>
<dbReference type="EMBL" id="PFAZ01000011">
    <property type="protein sequence ID" value="PIR88884.1"/>
    <property type="molecule type" value="Genomic_DNA"/>
</dbReference>
<evidence type="ECO:0000259" key="8">
    <source>
        <dbReference type="Pfam" id="PF14693"/>
    </source>
</evidence>
<dbReference type="GO" id="GO:0003735">
    <property type="term" value="F:structural constituent of ribosome"/>
    <property type="evidence" value="ECO:0007669"/>
    <property type="project" value="InterPro"/>
</dbReference>
<dbReference type="InterPro" id="IPR037121">
    <property type="entry name" value="Ribosomal_bL25_C"/>
</dbReference>
<accession>A0A2H0UR58</accession>
<feature type="region of interest" description="Disordered" evidence="6">
    <location>
        <begin position="181"/>
        <end position="220"/>
    </location>
</feature>
<evidence type="ECO:0000256" key="2">
    <source>
        <dbReference type="ARBA" id="ARBA00022884"/>
    </source>
</evidence>
<dbReference type="Gene3D" id="2.170.120.20">
    <property type="entry name" value="Ribosomal protein L25, beta domain"/>
    <property type="match status" value="1"/>
</dbReference>
<organism evidence="9 10">
    <name type="scientific">Candidatus Harrisonbacteria bacterium CG10_big_fil_rev_8_21_14_0_10_40_38</name>
    <dbReference type="NCBI Taxonomy" id="1974583"/>
    <lineage>
        <taxon>Bacteria</taxon>
        <taxon>Candidatus Harrisoniibacteriota</taxon>
    </lineage>
</organism>
<dbReference type="GO" id="GO:0006412">
    <property type="term" value="P:translation"/>
    <property type="evidence" value="ECO:0007669"/>
    <property type="project" value="UniProtKB-UniRule"/>
</dbReference>
<dbReference type="InterPro" id="IPR029751">
    <property type="entry name" value="Ribosomal_L25_dom"/>
</dbReference>
<feature type="domain" description="Large ribosomal subunit protein bL25 beta" evidence="8">
    <location>
        <begin position="97"/>
        <end position="180"/>
    </location>
</feature>
<evidence type="ECO:0000256" key="1">
    <source>
        <dbReference type="ARBA" id="ARBA00022730"/>
    </source>
</evidence>
<protein>
    <recommendedName>
        <fullName evidence="5">Large ribosomal subunit protein bL25</fullName>
    </recommendedName>
    <alternativeName>
        <fullName evidence="5">General stress protein CTC</fullName>
    </alternativeName>
</protein>
<name>A0A2H0UR58_9BACT</name>
<dbReference type="GO" id="GO:0008097">
    <property type="term" value="F:5S rRNA binding"/>
    <property type="evidence" value="ECO:0007669"/>
    <property type="project" value="InterPro"/>
</dbReference>
<dbReference type="PANTHER" id="PTHR33284:SF1">
    <property type="entry name" value="RIBOSOMAL PROTEIN L25_GLN-TRNA SYNTHETASE, ANTI-CODON-BINDING DOMAIN-CONTAINING PROTEIN"/>
    <property type="match status" value="1"/>
</dbReference>